<feature type="compositionally biased region" description="Low complexity" evidence="1">
    <location>
        <begin position="40"/>
        <end position="52"/>
    </location>
</feature>
<keyword evidence="3" id="KW-1185">Reference proteome</keyword>
<dbReference type="RefSeq" id="WP_093556751.1">
    <property type="nucleotide sequence ID" value="NZ_FPBO01000015.1"/>
</dbReference>
<protein>
    <submittedName>
        <fullName evidence="2">Uncharacterized protein</fullName>
    </submittedName>
</protein>
<reference evidence="3" key="1">
    <citation type="submission" date="2016-10" db="EMBL/GenBank/DDBJ databases">
        <authorList>
            <person name="Varghese N."/>
            <person name="Submissions S."/>
        </authorList>
    </citation>
    <scope>NUCLEOTIDE SEQUENCE [LARGE SCALE GENOMIC DNA]</scope>
    <source>
        <strain evidence="3">CGMCC 1.11014</strain>
    </source>
</reference>
<gene>
    <name evidence="2" type="ORF">SAMN05216552_1015120</name>
</gene>
<dbReference type="AlphaFoldDB" id="A0A1I7K903"/>
<name>A0A1I7K903_9BURK</name>
<accession>A0A1I7K903</accession>
<evidence type="ECO:0000313" key="3">
    <source>
        <dbReference type="Proteomes" id="UP000199391"/>
    </source>
</evidence>
<evidence type="ECO:0000313" key="2">
    <source>
        <dbReference type="EMBL" id="SFU93933.1"/>
    </source>
</evidence>
<organism evidence="2 3">
    <name type="scientific">Pseudoduganella namucuonensis</name>
    <dbReference type="NCBI Taxonomy" id="1035707"/>
    <lineage>
        <taxon>Bacteria</taxon>
        <taxon>Pseudomonadati</taxon>
        <taxon>Pseudomonadota</taxon>
        <taxon>Betaproteobacteria</taxon>
        <taxon>Burkholderiales</taxon>
        <taxon>Oxalobacteraceae</taxon>
        <taxon>Telluria group</taxon>
        <taxon>Pseudoduganella</taxon>
    </lineage>
</organism>
<evidence type="ECO:0000256" key="1">
    <source>
        <dbReference type="SAM" id="MobiDB-lite"/>
    </source>
</evidence>
<proteinExistence type="predicted"/>
<sequence>MNAIQRMAIARAADAGATRQGDIDQVQYLLDKAARLNSEAAAAQQQPPQVAKPAPPVESDAARQARLTAMLNAARAGGAG</sequence>
<dbReference type="Proteomes" id="UP000199391">
    <property type="component" value="Unassembled WGS sequence"/>
</dbReference>
<dbReference type="EMBL" id="FPBO01000015">
    <property type="protein sequence ID" value="SFU93933.1"/>
    <property type="molecule type" value="Genomic_DNA"/>
</dbReference>
<feature type="region of interest" description="Disordered" evidence="1">
    <location>
        <begin position="38"/>
        <end position="62"/>
    </location>
</feature>
<dbReference type="STRING" id="1035707.SAMN05216552_1015120"/>